<feature type="transmembrane region" description="Helical" evidence="9">
    <location>
        <begin position="466"/>
        <end position="485"/>
    </location>
</feature>
<dbReference type="NCBIfam" id="TIGR00842">
    <property type="entry name" value="bcct"/>
    <property type="match status" value="1"/>
</dbReference>
<keyword evidence="5 9" id="KW-0812">Transmembrane</keyword>
<name>A0ABV9Z5D4_9PSEU</name>
<gene>
    <name evidence="10" type="ORF">ACFPK1_00695</name>
</gene>
<evidence type="ECO:0000313" key="11">
    <source>
        <dbReference type="Proteomes" id="UP001596175"/>
    </source>
</evidence>
<feature type="transmembrane region" description="Helical" evidence="9">
    <location>
        <begin position="497"/>
        <end position="517"/>
    </location>
</feature>
<keyword evidence="6 9" id="KW-1133">Transmembrane helix</keyword>
<feature type="transmembrane region" description="Helical" evidence="9">
    <location>
        <begin position="168"/>
        <end position="186"/>
    </location>
</feature>
<dbReference type="InterPro" id="IPR000060">
    <property type="entry name" value="BCCT_transptr"/>
</dbReference>
<feature type="transmembrane region" description="Helical" evidence="9">
    <location>
        <begin position="256"/>
        <end position="276"/>
    </location>
</feature>
<feature type="transmembrane region" description="Helical" evidence="9">
    <location>
        <begin position="288"/>
        <end position="307"/>
    </location>
</feature>
<feature type="transmembrane region" description="Helical" evidence="9">
    <location>
        <begin position="375"/>
        <end position="399"/>
    </location>
</feature>
<proteinExistence type="inferred from homology"/>
<comment type="caution">
    <text evidence="10">The sequence shown here is derived from an EMBL/GenBank/DDBJ whole genome shotgun (WGS) entry which is preliminary data.</text>
</comment>
<dbReference type="InterPro" id="IPR018093">
    <property type="entry name" value="BCCT_CS"/>
</dbReference>
<evidence type="ECO:0000256" key="9">
    <source>
        <dbReference type="SAM" id="Phobius"/>
    </source>
</evidence>
<feature type="transmembrane region" description="Helical" evidence="9">
    <location>
        <begin position="32"/>
        <end position="51"/>
    </location>
</feature>
<feature type="transmembrane region" description="Helical" evidence="9">
    <location>
        <begin position="112"/>
        <end position="132"/>
    </location>
</feature>
<reference evidence="11" key="1">
    <citation type="journal article" date="2019" name="Int. J. Syst. Evol. Microbiol.">
        <title>The Global Catalogue of Microorganisms (GCM) 10K type strain sequencing project: providing services to taxonomists for standard genome sequencing and annotation.</title>
        <authorList>
            <consortium name="The Broad Institute Genomics Platform"/>
            <consortium name="The Broad Institute Genome Sequencing Center for Infectious Disease"/>
            <person name="Wu L."/>
            <person name="Ma J."/>
        </authorList>
    </citation>
    <scope>NUCLEOTIDE SEQUENCE [LARGE SCALE GENOMIC DNA]</scope>
    <source>
        <strain evidence="11">XZYJ18</strain>
    </source>
</reference>
<sequence>MAATNGDGARSPGPPRSPVGPAAVAQRVRPDWVVFGVAGALALLFVGWGVVDSTSLASVTGTMLDGLIRAGGWGFSLAALGFVVFALWLAFSRYGRIRLGGDDERPAFRTSSWVAMMFSAGMGIGLMFYGVAEPLAFYTQPPPGSVPPGDEVEALRTAMATSLFHWTLHPWAIYAVVGLAIAYSTFRKGRRQLISSAFVPLIGQRLADGWLGRLIDIIAIFATVFGSAASLGLGALQIGGGLEATGLVGSVGNAVLVPMIIVLTAAFVLSAVSGIARGIQWLSNINMVLAGLLALFVFVLGPTVLILDLLQTGLSAYFTDFFEMAGRSEATGGQAMLEWLSSWTIFYWAWWISWTPFVGMFLAKISRGRTIRQFVGGVILVPSVVSLLWFAIFGGSAIYQQKTGLDPAAAGTEQQLFAVLAQYPAATFTGLLVMVLVAIFFVSGADAASIVTGTLSQRGTDEPSRWIVIFWGTMMGAVAVVMLLVGGEDALKGLESLTILVAAPFVIIMMFLCVAFARDLRRDPQVQLEDKGSRLVEQAVDAGTSRYGDYFTLRIESVPGARRRRDAGDEGASPAGNGVGSDTTQS</sequence>
<dbReference type="PROSITE" id="PS01303">
    <property type="entry name" value="BCCT"/>
    <property type="match status" value="1"/>
</dbReference>
<keyword evidence="4" id="KW-1003">Cell membrane</keyword>
<evidence type="ECO:0000256" key="1">
    <source>
        <dbReference type="ARBA" id="ARBA00004651"/>
    </source>
</evidence>
<accession>A0ABV9Z5D4</accession>
<dbReference type="PANTHER" id="PTHR30047:SF7">
    <property type="entry name" value="HIGH-AFFINITY CHOLINE TRANSPORT PROTEIN"/>
    <property type="match status" value="1"/>
</dbReference>
<protein>
    <submittedName>
        <fullName evidence="10">BCCT family transporter</fullName>
    </submittedName>
</protein>
<dbReference type="EMBL" id="JBHSKG010000001">
    <property type="protein sequence ID" value="MFC5136736.1"/>
    <property type="molecule type" value="Genomic_DNA"/>
</dbReference>
<comment type="subcellular location">
    <subcellularLocation>
        <location evidence="1">Cell membrane</location>
        <topology evidence="1">Multi-pass membrane protein</topology>
    </subcellularLocation>
</comment>
<dbReference type="RefSeq" id="WP_378018976.1">
    <property type="nucleotide sequence ID" value="NZ_JBHSKG010000001.1"/>
</dbReference>
<evidence type="ECO:0000256" key="5">
    <source>
        <dbReference type="ARBA" id="ARBA00022692"/>
    </source>
</evidence>
<comment type="similarity">
    <text evidence="2">Belongs to the BCCT transporter (TC 2.A.15) family.</text>
</comment>
<evidence type="ECO:0000256" key="7">
    <source>
        <dbReference type="ARBA" id="ARBA00023136"/>
    </source>
</evidence>
<evidence type="ECO:0000256" key="4">
    <source>
        <dbReference type="ARBA" id="ARBA00022475"/>
    </source>
</evidence>
<evidence type="ECO:0000256" key="3">
    <source>
        <dbReference type="ARBA" id="ARBA00022448"/>
    </source>
</evidence>
<feature type="transmembrane region" description="Helical" evidence="9">
    <location>
        <begin position="71"/>
        <end position="91"/>
    </location>
</feature>
<evidence type="ECO:0000313" key="10">
    <source>
        <dbReference type="EMBL" id="MFC5136736.1"/>
    </source>
</evidence>
<keyword evidence="11" id="KW-1185">Reference proteome</keyword>
<keyword evidence="3" id="KW-0813">Transport</keyword>
<dbReference type="PANTHER" id="PTHR30047">
    <property type="entry name" value="HIGH-AFFINITY CHOLINE TRANSPORT PROTEIN-RELATED"/>
    <property type="match status" value="1"/>
</dbReference>
<feature type="region of interest" description="Disordered" evidence="8">
    <location>
        <begin position="561"/>
        <end position="586"/>
    </location>
</feature>
<evidence type="ECO:0000256" key="6">
    <source>
        <dbReference type="ARBA" id="ARBA00022989"/>
    </source>
</evidence>
<evidence type="ECO:0000256" key="2">
    <source>
        <dbReference type="ARBA" id="ARBA00005658"/>
    </source>
</evidence>
<dbReference type="Proteomes" id="UP001596175">
    <property type="component" value="Unassembled WGS sequence"/>
</dbReference>
<feature type="region of interest" description="Disordered" evidence="8">
    <location>
        <begin position="1"/>
        <end position="22"/>
    </location>
</feature>
<dbReference type="Pfam" id="PF02028">
    <property type="entry name" value="BCCT"/>
    <property type="match status" value="1"/>
</dbReference>
<feature type="transmembrane region" description="Helical" evidence="9">
    <location>
        <begin position="345"/>
        <end position="363"/>
    </location>
</feature>
<organism evidence="10 11">
    <name type="scientific">Actinomycetospora rhizophila</name>
    <dbReference type="NCBI Taxonomy" id="1416876"/>
    <lineage>
        <taxon>Bacteria</taxon>
        <taxon>Bacillati</taxon>
        <taxon>Actinomycetota</taxon>
        <taxon>Actinomycetes</taxon>
        <taxon>Pseudonocardiales</taxon>
        <taxon>Pseudonocardiaceae</taxon>
        <taxon>Actinomycetospora</taxon>
    </lineage>
</organism>
<feature type="transmembrane region" description="Helical" evidence="9">
    <location>
        <begin position="214"/>
        <end position="236"/>
    </location>
</feature>
<feature type="transmembrane region" description="Helical" evidence="9">
    <location>
        <begin position="419"/>
        <end position="445"/>
    </location>
</feature>
<evidence type="ECO:0000256" key="8">
    <source>
        <dbReference type="SAM" id="MobiDB-lite"/>
    </source>
</evidence>
<keyword evidence="7 9" id="KW-0472">Membrane</keyword>